<dbReference type="KEGG" id="ddd:Dda3937_04071"/>
<name>E0SBM2_DICD3</name>
<accession>E0SBM2</accession>
<dbReference type="STRING" id="198628.Dda3937_04071"/>
<sequence length="166" mass="18059">MQNFPHFAQGIAGVDDIFDNQHIFAADIFIQILQNLHVAGRIHAAAVTGGGHKIHLVGKINGAAQIGHKHKGAAQQSHQHHIVAAVAVMLADLASEFGHPRLDLPFGDHNVHRMFHHTDNSQKKGIQYRPLGPYSDADTQPGCAAIHHGAQYNRKPGFTHPIAERA</sequence>
<proteinExistence type="predicted"/>
<gene>
    <name evidence="1" type="ordered locus">Dda3937_04071</name>
</gene>
<evidence type="ECO:0000313" key="2">
    <source>
        <dbReference type="Proteomes" id="UP000006859"/>
    </source>
</evidence>
<dbReference type="AlphaFoldDB" id="E0SBM2"/>
<organism evidence="1 2">
    <name type="scientific">Dickeya dadantii (strain 3937)</name>
    <name type="common">Erwinia chrysanthemi (strain 3937)</name>
    <dbReference type="NCBI Taxonomy" id="198628"/>
    <lineage>
        <taxon>Bacteria</taxon>
        <taxon>Pseudomonadati</taxon>
        <taxon>Pseudomonadota</taxon>
        <taxon>Gammaproteobacteria</taxon>
        <taxon>Enterobacterales</taxon>
        <taxon>Pectobacteriaceae</taxon>
        <taxon>Dickeya</taxon>
    </lineage>
</organism>
<dbReference type="HOGENOM" id="CLU_1600095_0_0_6"/>
<protein>
    <submittedName>
        <fullName evidence="1">Uncharacterized protein</fullName>
    </submittedName>
</protein>
<evidence type="ECO:0000313" key="1">
    <source>
        <dbReference type="EMBL" id="ADM99626.1"/>
    </source>
</evidence>
<keyword evidence="2" id="KW-1185">Reference proteome</keyword>
<reference evidence="1 2" key="1">
    <citation type="journal article" date="2011" name="J. Bacteriol.">
        <title>Genome sequence of the plant-pathogenic bacterium Dickeya dadantii 3937.</title>
        <authorList>
            <person name="Glasner J.D."/>
            <person name="Yang C.H."/>
            <person name="Reverchon S."/>
            <person name="Hugouvieux-Cotte-Pattat N."/>
            <person name="Condemine G."/>
            <person name="Bohin J.P."/>
            <person name="Van Gijsegem F."/>
            <person name="Yang S."/>
            <person name="Franza T."/>
            <person name="Expert D."/>
            <person name="Plunkett G. III"/>
            <person name="San Francisco M.J."/>
            <person name="Charkowski A.O."/>
            <person name="Py B."/>
            <person name="Bell K."/>
            <person name="Rauscher L."/>
            <person name="Rodriguez-Palenzuela P."/>
            <person name="Toussaint A."/>
            <person name="Holeva M.C."/>
            <person name="He S.Y."/>
            <person name="Douet V."/>
            <person name="Boccara M."/>
            <person name="Blanco C."/>
            <person name="Toth I."/>
            <person name="Anderson B.D."/>
            <person name="Biehl B.S."/>
            <person name="Mau B."/>
            <person name="Flynn S.M."/>
            <person name="Barras F."/>
            <person name="Lindeberg M."/>
            <person name="Birch P.R."/>
            <person name="Tsuyumu S."/>
            <person name="Shi X."/>
            <person name="Hibbing M."/>
            <person name="Yap M.N."/>
            <person name="Carpentier M."/>
            <person name="Dassa E."/>
            <person name="Umehara M."/>
            <person name="Kim J.F."/>
            <person name="Rusch M."/>
            <person name="Soni P."/>
            <person name="Mayhew G.F."/>
            <person name="Fouts D.E."/>
            <person name="Gill S.R."/>
            <person name="Blattner F.R."/>
            <person name="Keen N.T."/>
            <person name="Perna N.T."/>
        </authorList>
    </citation>
    <scope>NUCLEOTIDE SEQUENCE [LARGE SCALE GENOMIC DNA]</scope>
    <source>
        <strain evidence="1 2">3937</strain>
    </source>
</reference>
<dbReference type="Proteomes" id="UP000006859">
    <property type="component" value="Chromosome"/>
</dbReference>
<dbReference type="EMBL" id="CP002038">
    <property type="protein sequence ID" value="ADM99626.1"/>
    <property type="molecule type" value="Genomic_DNA"/>
</dbReference>
<dbReference type="eggNOG" id="ENOG502ZQM7">
    <property type="taxonomic scope" value="Bacteria"/>
</dbReference>